<dbReference type="PANTHER" id="PTHR33193">
    <property type="entry name" value="DOMAIN PROTEIN, PUTATIVE (DUF3511)-RELATED"/>
    <property type="match status" value="1"/>
</dbReference>
<proteinExistence type="predicted"/>
<dbReference type="Proteomes" id="UP001222027">
    <property type="component" value="Unassembled WGS sequence"/>
</dbReference>
<organism evidence="3 4">
    <name type="scientific">Ensete ventricosum</name>
    <name type="common">Abyssinian banana</name>
    <name type="synonym">Musa ensete</name>
    <dbReference type="NCBI Taxonomy" id="4639"/>
    <lineage>
        <taxon>Eukaryota</taxon>
        <taxon>Viridiplantae</taxon>
        <taxon>Streptophyta</taxon>
        <taxon>Embryophyta</taxon>
        <taxon>Tracheophyta</taxon>
        <taxon>Spermatophyta</taxon>
        <taxon>Magnoliopsida</taxon>
        <taxon>Liliopsida</taxon>
        <taxon>Zingiberales</taxon>
        <taxon>Musaceae</taxon>
        <taxon>Ensete</taxon>
    </lineage>
</organism>
<evidence type="ECO:0008006" key="6">
    <source>
        <dbReference type="Google" id="ProtNLM"/>
    </source>
</evidence>
<accession>A0A444G5Z2</accession>
<evidence type="ECO:0000313" key="4">
    <source>
        <dbReference type="Proteomes" id="UP000287651"/>
    </source>
</evidence>
<evidence type="ECO:0000256" key="1">
    <source>
        <dbReference type="SAM" id="MobiDB-lite"/>
    </source>
</evidence>
<dbReference type="AlphaFoldDB" id="A0A444G5Z2"/>
<reference evidence="2 5" key="3">
    <citation type="submission" date="2022-12" db="EMBL/GenBank/DDBJ databases">
        <title>Chromosome-scale assembly of the Ensete ventricosum genome.</title>
        <authorList>
            <person name="Dussert Y."/>
            <person name="Stocks J."/>
            <person name="Wendawek A."/>
            <person name="Woldeyes F."/>
            <person name="Nichols R.A."/>
            <person name="Borrell J.S."/>
        </authorList>
    </citation>
    <scope>NUCLEOTIDE SEQUENCE [LARGE SCALE GENOMIC DNA]</scope>
    <source>
        <strain evidence="5">cv. Maze</strain>
        <strain evidence="2">MazeRef_0001</strain>
        <tissue evidence="2">Seeds</tissue>
    </source>
</reference>
<gene>
    <name evidence="3" type="ORF">B296_00053044</name>
    <name evidence="2" type="ORF">OPV22_000149</name>
</gene>
<feature type="compositionally biased region" description="Low complexity" evidence="1">
    <location>
        <begin position="16"/>
        <end position="31"/>
    </location>
</feature>
<reference evidence="3" key="2">
    <citation type="submission" date="2018-09" db="EMBL/GenBank/DDBJ databases">
        <authorList>
            <person name="Harrison J."/>
            <person name="Moore K.A."/>
            <person name="Paszkiewicz K."/>
            <person name="Jones T."/>
            <person name="Grant M."/>
            <person name="Ambacheew D."/>
            <person name="Muzemil S."/>
            <person name="Studholme D."/>
        </authorList>
    </citation>
    <scope>NUCLEOTIDE SEQUENCE</scope>
</reference>
<feature type="region of interest" description="Disordered" evidence="1">
    <location>
        <begin position="1"/>
        <end position="33"/>
    </location>
</feature>
<dbReference type="EMBL" id="JAQQAF010000001">
    <property type="protein sequence ID" value="KAJ8509715.1"/>
    <property type="molecule type" value="Genomic_DNA"/>
</dbReference>
<evidence type="ECO:0000313" key="5">
    <source>
        <dbReference type="Proteomes" id="UP001222027"/>
    </source>
</evidence>
<reference evidence="3 4" key="1">
    <citation type="journal article" date="2014" name="Agronomy (Basel)">
        <title>A Draft Genome Sequence for Ensete ventricosum, the Drought-Tolerant Tree Against Hunger.</title>
        <authorList>
            <person name="Harrison J."/>
            <person name="Moore K.A."/>
            <person name="Paszkiewicz K."/>
            <person name="Jones T."/>
            <person name="Grant M."/>
            <person name="Ambacheew D."/>
            <person name="Muzemil S."/>
            <person name="Studholme D.J."/>
        </authorList>
    </citation>
    <scope>NUCLEOTIDE SEQUENCE [LARGE SCALE GENOMIC DNA]</scope>
</reference>
<dbReference type="EMBL" id="AMZH03018512">
    <property type="protein sequence ID" value="RRT41519.1"/>
    <property type="molecule type" value="Genomic_DNA"/>
</dbReference>
<keyword evidence="5" id="KW-1185">Reference proteome</keyword>
<name>A0A444G5Z2_ENSVE</name>
<evidence type="ECO:0000313" key="2">
    <source>
        <dbReference type="EMBL" id="KAJ8509715.1"/>
    </source>
</evidence>
<sequence>MGHRADSLPPLKPRRGSGAISSSSARPWWSSDPEAAQRRRMARYKAYGVESKVRASLRRGLRWLKSRCSYLVHGR</sequence>
<dbReference type="Proteomes" id="UP000287651">
    <property type="component" value="Unassembled WGS sequence"/>
</dbReference>
<dbReference type="PANTHER" id="PTHR33193:SF13">
    <property type="entry name" value="EXPRESSED PROTEIN"/>
    <property type="match status" value="1"/>
</dbReference>
<dbReference type="Pfam" id="PF12023">
    <property type="entry name" value="DUF3511"/>
    <property type="match status" value="1"/>
</dbReference>
<dbReference type="OrthoDB" id="660385at2759"/>
<dbReference type="InterPro" id="IPR021899">
    <property type="entry name" value="DUF3511"/>
</dbReference>
<evidence type="ECO:0000313" key="3">
    <source>
        <dbReference type="EMBL" id="RRT41519.1"/>
    </source>
</evidence>
<protein>
    <recommendedName>
        <fullName evidence="6">DUF3511 domain-containing protein</fullName>
    </recommendedName>
</protein>
<comment type="caution">
    <text evidence="3">The sequence shown here is derived from an EMBL/GenBank/DDBJ whole genome shotgun (WGS) entry which is preliminary data.</text>
</comment>